<evidence type="ECO:0000256" key="1">
    <source>
        <dbReference type="ARBA" id="ARBA00009437"/>
    </source>
</evidence>
<gene>
    <name evidence="6" type="ORF">GGR12_001010</name>
</gene>
<dbReference type="SUPFAM" id="SSF46785">
    <property type="entry name" value="Winged helix' DNA-binding domain"/>
    <property type="match status" value="1"/>
</dbReference>
<accession>A0A7W6JDJ2</accession>
<dbReference type="GO" id="GO:0003700">
    <property type="term" value="F:DNA-binding transcription factor activity"/>
    <property type="evidence" value="ECO:0007669"/>
    <property type="project" value="InterPro"/>
</dbReference>
<dbReference type="InterPro" id="IPR036390">
    <property type="entry name" value="WH_DNA-bd_sf"/>
</dbReference>
<name>A0A7W6JDJ2_9CAUL</name>
<reference evidence="6 7" key="1">
    <citation type="submission" date="2020-08" db="EMBL/GenBank/DDBJ databases">
        <title>Genomic Encyclopedia of Type Strains, Phase IV (KMG-IV): sequencing the most valuable type-strain genomes for metagenomic binning, comparative biology and taxonomic classification.</title>
        <authorList>
            <person name="Goeker M."/>
        </authorList>
    </citation>
    <scope>NUCLEOTIDE SEQUENCE [LARGE SCALE GENOMIC DNA]</scope>
    <source>
        <strain evidence="6 7">DSM 23960</strain>
    </source>
</reference>
<organism evidence="6 7">
    <name type="scientific">Brevundimonas lenta</name>
    <dbReference type="NCBI Taxonomy" id="424796"/>
    <lineage>
        <taxon>Bacteria</taxon>
        <taxon>Pseudomonadati</taxon>
        <taxon>Pseudomonadota</taxon>
        <taxon>Alphaproteobacteria</taxon>
        <taxon>Caulobacterales</taxon>
        <taxon>Caulobacteraceae</taxon>
        <taxon>Brevundimonas</taxon>
    </lineage>
</organism>
<dbReference type="Gene3D" id="3.40.190.10">
    <property type="entry name" value="Periplasmic binding protein-like II"/>
    <property type="match status" value="2"/>
</dbReference>
<dbReference type="PANTHER" id="PTHR30537">
    <property type="entry name" value="HTH-TYPE TRANSCRIPTIONAL REGULATOR"/>
    <property type="match status" value="1"/>
</dbReference>
<dbReference type="PROSITE" id="PS50931">
    <property type="entry name" value="HTH_LYSR"/>
    <property type="match status" value="1"/>
</dbReference>
<dbReference type="InterPro" id="IPR005119">
    <property type="entry name" value="LysR_subst-bd"/>
</dbReference>
<dbReference type="Gene3D" id="1.10.10.10">
    <property type="entry name" value="Winged helix-like DNA-binding domain superfamily/Winged helix DNA-binding domain"/>
    <property type="match status" value="1"/>
</dbReference>
<evidence type="ECO:0000256" key="4">
    <source>
        <dbReference type="ARBA" id="ARBA00023163"/>
    </source>
</evidence>
<evidence type="ECO:0000256" key="3">
    <source>
        <dbReference type="ARBA" id="ARBA00023125"/>
    </source>
</evidence>
<keyword evidence="4" id="KW-0804">Transcription</keyword>
<sequence length="293" mass="31011">MFDILTPRESLPSLNGLRAFEAMGRTGSATQAGAELGVTHSAVSRQVKALEAALGVRLFEGPRHRLRLTDKGRELLAGLTAGFDALAVAVRTVRDREELHLAVHPSLAVKWLIPRLADFEARHPGIALHLSELAPEATRQRGADLLLRYVDAGALADPMIESLDANRIGLVCTPALAAGDLSGAARLTAGTRQGAWADWTTASGQAIPKGPTRTLTHLHFVLDAALAGLGVAVLPRAIVADDLAAGRLAAPYGFVPDGGALAVIRMNSETVRSEKILIRWLRDQARETGSGSD</sequence>
<dbReference type="InterPro" id="IPR058163">
    <property type="entry name" value="LysR-type_TF_proteobact-type"/>
</dbReference>
<feature type="domain" description="HTH lysR-type" evidence="5">
    <location>
        <begin position="12"/>
        <end position="69"/>
    </location>
</feature>
<dbReference type="SUPFAM" id="SSF53850">
    <property type="entry name" value="Periplasmic binding protein-like II"/>
    <property type="match status" value="1"/>
</dbReference>
<dbReference type="GO" id="GO:0006351">
    <property type="term" value="P:DNA-templated transcription"/>
    <property type="evidence" value="ECO:0007669"/>
    <property type="project" value="TreeGrafter"/>
</dbReference>
<dbReference type="AlphaFoldDB" id="A0A7W6JDJ2"/>
<evidence type="ECO:0000259" key="5">
    <source>
        <dbReference type="PROSITE" id="PS50931"/>
    </source>
</evidence>
<comment type="caution">
    <text evidence="6">The sequence shown here is derived from an EMBL/GenBank/DDBJ whole genome shotgun (WGS) entry which is preliminary data.</text>
</comment>
<dbReference type="Pfam" id="PF03466">
    <property type="entry name" value="LysR_substrate"/>
    <property type="match status" value="1"/>
</dbReference>
<dbReference type="Proteomes" id="UP000529946">
    <property type="component" value="Unassembled WGS sequence"/>
</dbReference>
<dbReference type="InterPro" id="IPR036388">
    <property type="entry name" value="WH-like_DNA-bd_sf"/>
</dbReference>
<keyword evidence="2" id="KW-0805">Transcription regulation</keyword>
<dbReference type="RefSeq" id="WP_246328730.1">
    <property type="nucleotide sequence ID" value="NZ_BAAAER010000004.1"/>
</dbReference>
<keyword evidence="3 6" id="KW-0238">DNA-binding</keyword>
<proteinExistence type="inferred from homology"/>
<evidence type="ECO:0000313" key="6">
    <source>
        <dbReference type="EMBL" id="MBB4082171.1"/>
    </source>
</evidence>
<comment type="similarity">
    <text evidence="1">Belongs to the LysR transcriptional regulatory family.</text>
</comment>
<dbReference type="Pfam" id="PF00126">
    <property type="entry name" value="HTH_1"/>
    <property type="match status" value="1"/>
</dbReference>
<dbReference type="GO" id="GO:0043565">
    <property type="term" value="F:sequence-specific DNA binding"/>
    <property type="evidence" value="ECO:0007669"/>
    <property type="project" value="TreeGrafter"/>
</dbReference>
<protein>
    <submittedName>
        <fullName evidence="6">DNA-binding transcriptional LysR family regulator</fullName>
    </submittedName>
</protein>
<dbReference type="InterPro" id="IPR000847">
    <property type="entry name" value="LysR_HTH_N"/>
</dbReference>
<evidence type="ECO:0000313" key="7">
    <source>
        <dbReference type="Proteomes" id="UP000529946"/>
    </source>
</evidence>
<dbReference type="EMBL" id="JACIDM010000001">
    <property type="protein sequence ID" value="MBB4082171.1"/>
    <property type="molecule type" value="Genomic_DNA"/>
</dbReference>
<evidence type="ECO:0000256" key="2">
    <source>
        <dbReference type="ARBA" id="ARBA00023015"/>
    </source>
</evidence>
<keyword evidence="7" id="KW-1185">Reference proteome</keyword>
<dbReference type="PANTHER" id="PTHR30537:SF74">
    <property type="entry name" value="HTH-TYPE TRANSCRIPTIONAL REGULATOR TRPI"/>
    <property type="match status" value="1"/>
</dbReference>